<organism evidence="1 2">
    <name type="scientific">Spirosoma profusum</name>
    <dbReference type="NCBI Taxonomy" id="2771354"/>
    <lineage>
        <taxon>Bacteria</taxon>
        <taxon>Pseudomonadati</taxon>
        <taxon>Bacteroidota</taxon>
        <taxon>Cytophagia</taxon>
        <taxon>Cytophagales</taxon>
        <taxon>Cytophagaceae</taxon>
        <taxon>Spirosoma</taxon>
    </lineage>
</organism>
<dbReference type="AlphaFoldDB" id="A0A926XZH0"/>
<name>A0A926XZH0_9BACT</name>
<keyword evidence="2" id="KW-1185">Reference proteome</keyword>
<evidence type="ECO:0000313" key="2">
    <source>
        <dbReference type="Proteomes" id="UP000598820"/>
    </source>
</evidence>
<gene>
    <name evidence="1" type="ORF">IC229_24315</name>
</gene>
<proteinExistence type="predicted"/>
<accession>A0A926XZH0</accession>
<evidence type="ECO:0000313" key="1">
    <source>
        <dbReference type="EMBL" id="MBD2703793.1"/>
    </source>
</evidence>
<protein>
    <submittedName>
        <fullName evidence="1">Uncharacterized protein</fullName>
    </submittedName>
</protein>
<feature type="non-terminal residue" evidence="1">
    <location>
        <position position="1"/>
    </location>
</feature>
<sequence length="243" mass="27360">AHFKIVLDDKPRNVASLRGYSYDTDGYFAQKVMVFELYDEPQQKPVRHFDSSRFDDMDDSGLLSRIARMVQEAGEGNRHATLLKAARLAGGYVAANRLDESTVVCALETLAGEWPMFSKSQKTIKDGIRYGTTAPIYPQERTTPLKIKSKTLNPLTYKTYKSSVEPVERIDTTVSLVVTVANMEELLAAQAGTTIRLDPERLKRLSILPHYTEDYPADWDLPNPPDAIPSIRQHFTVESYLAC</sequence>
<comment type="caution">
    <text evidence="1">The sequence shown here is derived from an EMBL/GenBank/DDBJ whole genome shotgun (WGS) entry which is preliminary data.</text>
</comment>
<dbReference type="EMBL" id="JACWZY010000025">
    <property type="protein sequence ID" value="MBD2703793.1"/>
    <property type="molecule type" value="Genomic_DNA"/>
</dbReference>
<reference evidence="1" key="1">
    <citation type="submission" date="2020-09" db="EMBL/GenBank/DDBJ databases">
        <authorList>
            <person name="Kim M.K."/>
        </authorList>
    </citation>
    <scope>NUCLEOTIDE SEQUENCE</scope>
    <source>
        <strain evidence="1">BT702</strain>
    </source>
</reference>
<dbReference type="Proteomes" id="UP000598820">
    <property type="component" value="Unassembled WGS sequence"/>
</dbReference>